<name>A0A0F8YLD5_9ZZZZ</name>
<evidence type="ECO:0000256" key="2">
    <source>
        <dbReference type="ARBA" id="ARBA00022723"/>
    </source>
</evidence>
<keyword evidence="4" id="KW-0411">Iron-sulfur</keyword>
<dbReference type="SUPFAM" id="SSF102114">
    <property type="entry name" value="Radical SAM enzymes"/>
    <property type="match status" value="1"/>
</dbReference>
<dbReference type="InterPro" id="IPR034505">
    <property type="entry name" value="Coproporphyrinogen-III_oxidase"/>
</dbReference>
<evidence type="ECO:0000256" key="4">
    <source>
        <dbReference type="ARBA" id="ARBA00023014"/>
    </source>
</evidence>
<dbReference type="SMART" id="SM00729">
    <property type="entry name" value="Elp3"/>
    <property type="match status" value="1"/>
</dbReference>
<dbReference type="GO" id="GO:0006779">
    <property type="term" value="P:porphyrin-containing compound biosynthetic process"/>
    <property type="evidence" value="ECO:0007669"/>
    <property type="project" value="TreeGrafter"/>
</dbReference>
<dbReference type="CDD" id="cd01335">
    <property type="entry name" value="Radical_SAM"/>
    <property type="match status" value="1"/>
</dbReference>
<keyword evidence="2" id="KW-0479">Metal-binding</keyword>
<evidence type="ECO:0000259" key="6">
    <source>
        <dbReference type="PROSITE" id="PS51918"/>
    </source>
</evidence>
<evidence type="ECO:0000313" key="7">
    <source>
        <dbReference type="EMBL" id="KKK48891.1"/>
    </source>
</evidence>
<dbReference type="PANTHER" id="PTHR13932">
    <property type="entry name" value="COPROPORPHYRINIGEN III OXIDASE"/>
    <property type="match status" value="1"/>
</dbReference>
<dbReference type="GO" id="GO:0051539">
    <property type="term" value="F:4 iron, 4 sulfur cluster binding"/>
    <property type="evidence" value="ECO:0007669"/>
    <property type="project" value="TreeGrafter"/>
</dbReference>
<keyword evidence="1" id="KW-0949">S-adenosyl-L-methionine</keyword>
<dbReference type="AlphaFoldDB" id="A0A0F8YLD5"/>
<feature type="compositionally biased region" description="Basic and acidic residues" evidence="5">
    <location>
        <begin position="191"/>
        <end position="208"/>
    </location>
</feature>
<evidence type="ECO:0000256" key="3">
    <source>
        <dbReference type="ARBA" id="ARBA00023004"/>
    </source>
</evidence>
<accession>A0A0F8YLD5</accession>
<dbReference type="SFLD" id="SFLDG01065">
    <property type="entry name" value="anaerobic_coproporphyrinogen-I"/>
    <property type="match status" value="1"/>
</dbReference>
<feature type="non-terminal residue" evidence="7">
    <location>
        <position position="215"/>
    </location>
</feature>
<organism evidence="7">
    <name type="scientific">marine sediment metagenome</name>
    <dbReference type="NCBI Taxonomy" id="412755"/>
    <lineage>
        <taxon>unclassified sequences</taxon>
        <taxon>metagenomes</taxon>
        <taxon>ecological metagenomes</taxon>
    </lineage>
</organism>
<dbReference type="InterPro" id="IPR013785">
    <property type="entry name" value="Aldolase_TIM"/>
</dbReference>
<protein>
    <recommendedName>
        <fullName evidence="6">Radical SAM core domain-containing protein</fullName>
    </recommendedName>
</protein>
<dbReference type="Gene3D" id="3.20.20.70">
    <property type="entry name" value="Aldolase class I"/>
    <property type="match status" value="1"/>
</dbReference>
<dbReference type="Pfam" id="PF04055">
    <property type="entry name" value="Radical_SAM"/>
    <property type="match status" value="1"/>
</dbReference>
<comment type="caution">
    <text evidence="7">The sequence shown here is derived from an EMBL/GenBank/DDBJ whole genome shotgun (WGS) entry which is preliminary data.</text>
</comment>
<dbReference type="SFLD" id="SFLDS00029">
    <property type="entry name" value="Radical_SAM"/>
    <property type="match status" value="1"/>
</dbReference>
<dbReference type="PROSITE" id="PS51918">
    <property type="entry name" value="RADICAL_SAM"/>
    <property type="match status" value="1"/>
</dbReference>
<feature type="region of interest" description="Disordered" evidence="5">
    <location>
        <begin position="191"/>
        <end position="215"/>
    </location>
</feature>
<sequence>MKPSGALSLYVHIPFCTLKCSYCDFNSYAGLEELVQPYVDALIAEMELWSQYARGRPVPTVFFGGGTPSLLPIPQVERIVSALRDRFALEPEAEVTLEANPGTVDLDYLRELLALGVNRLSFGVQSFHDDELAALDRIHSAAEAEEAYRWARDAGFQRINLDLIYGLPQTGTVGPEQPFDSALRAVRAPIHRETPPSGEHRFDRDRTPSTESPQS</sequence>
<dbReference type="GO" id="GO:0005737">
    <property type="term" value="C:cytoplasm"/>
    <property type="evidence" value="ECO:0007669"/>
    <property type="project" value="TreeGrafter"/>
</dbReference>
<proteinExistence type="predicted"/>
<evidence type="ECO:0000256" key="5">
    <source>
        <dbReference type="SAM" id="MobiDB-lite"/>
    </source>
</evidence>
<dbReference type="GO" id="GO:0003824">
    <property type="term" value="F:catalytic activity"/>
    <property type="evidence" value="ECO:0007669"/>
    <property type="project" value="InterPro"/>
</dbReference>
<dbReference type="InterPro" id="IPR006638">
    <property type="entry name" value="Elp3/MiaA/NifB-like_rSAM"/>
</dbReference>
<dbReference type="GO" id="GO:0046872">
    <property type="term" value="F:metal ion binding"/>
    <property type="evidence" value="ECO:0007669"/>
    <property type="project" value="UniProtKB-KW"/>
</dbReference>
<dbReference type="PANTHER" id="PTHR13932:SF5">
    <property type="entry name" value="RADICAL S-ADENOSYL METHIONINE DOMAIN-CONTAINING PROTEIN 1, MITOCHONDRIAL"/>
    <property type="match status" value="1"/>
</dbReference>
<dbReference type="InterPro" id="IPR007197">
    <property type="entry name" value="rSAM"/>
</dbReference>
<reference evidence="7" key="1">
    <citation type="journal article" date="2015" name="Nature">
        <title>Complex archaea that bridge the gap between prokaryotes and eukaryotes.</title>
        <authorList>
            <person name="Spang A."/>
            <person name="Saw J.H."/>
            <person name="Jorgensen S.L."/>
            <person name="Zaremba-Niedzwiedzka K."/>
            <person name="Martijn J."/>
            <person name="Lind A.E."/>
            <person name="van Eijk R."/>
            <person name="Schleper C."/>
            <person name="Guy L."/>
            <person name="Ettema T.J."/>
        </authorList>
    </citation>
    <scope>NUCLEOTIDE SEQUENCE</scope>
</reference>
<feature type="domain" description="Radical SAM core" evidence="6">
    <location>
        <begin position="1"/>
        <end position="215"/>
    </location>
</feature>
<dbReference type="EMBL" id="LAZR01068837">
    <property type="protein sequence ID" value="KKK48891.1"/>
    <property type="molecule type" value="Genomic_DNA"/>
</dbReference>
<dbReference type="InterPro" id="IPR058240">
    <property type="entry name" value="rSAM_sf"/>
</dbReference>
<gene>
    <name evidence="7" type="ORF">LCGC14_3140580</name>
</gene>
<evidence type="ECO:0000256" key="1">
    <source>
        <dbReference type="ARBA" id="ARBA00022691"/>
    </source>
</evidence>
<keyword evidence="3" id="KW-0408">Iron</keyword>